<reference evidence="2 3" key="1">
    <citation type="journal article" date="2020" name="ISME J.">
        <title>Enrichment and physiological characterization of a novel comammox Nitrospira indicates ammonium inhibition of complete nitrification.</title>
        <authorList>
            <person name="Sakoula D."/>
            <person name="Koch H."/>
            <person name="Frank J."/>
            <person name="Jetten M.S.M."/>
            <person name="van Kessel M.A.H.J."/>
            <person name="Lucker S."/>
        </authorList>
    </citation>
    <scope>NUCLEOTIDE SEQUENCE [LARGE SCALE GENOMIC DNA]</scope>
    <source>
        <strain evidence="2">Comreactor17</strain>
    </source>
</reference>
<protein>
    <submittedName>
        <fullName evidence="2">Uncharacterized protein</fullName>
    </submittedName>
</protein>
<accession>A0A7S8FDL6</accession>
<keyword evidence="1" id="KW-1133">Transmembrane helix</keyword>
<name>A0A7S8FDL6_9BACT</name>
<feature type="transmembrane region" description="Helical" evidence="1">
    <location>
        <begin position="44"/>
        <end position="64"/>
    </location>
</feature>
<keyword evidence="1" id="KW-0472">Membrane</keyword>
<feature type="transmembrane region" description="Helical" evidence="1">
    <location>
        <begin position="79"/>
        <end position="99"/>
    </location>
</feature>
<keyword evidence="1" id="KW-0812">Transmembrane</keyword>
<organism evidence="2 3">
    <name type="scientific">Candidatus Nitrospira kreftii</name>
    <dbReference type="NCBI Taxonomy" id="2652173"/>
    <lineage>
        <taxon>Bacteria</taxon>
        <taxon>Pseudomonadati</taxon>
        <taxon>Nitrospirota</taxon>
        <taxon>Nitrospiria</taxon>
        <taxon>Nitrospirales</taxon>
        <taxon>Nitrospiraceae</taxon>
        <taxon>Nitrospira</taxon>
    </lineage>
</organism>
<evidence type="ECO:0000313" key="3">
    <source>
        <dbReference type="Proteomes" id="UP000593737"/>
    </source>
</evidence>
<dbReference type="KEGG" id="nkf:Nkreftii_001682"/>
<sequence length="101" mass="10703">MALECSQVISRVPEAELEPVILFGLILDQSQQELSAKMSMVTTYLVLAMPHVAAIALNAAIFLVRNAASLVKPFGDSRVPAVLSVLAPVLAAAINVSCIDR</sequence>
<gene>
    <name evidence="2" type="ORF">Nkreftii_001682</name>
</gene>
<dbReference type="EMBL" id="CP047423">
    <property type="protein sequence ID" value="QPD03908.1"/>
    <property type="molecule type" value="Genomic_DNA"/>
</dbReference>
<evidence type="ECO:0000313" key="2">
    <source>
        <dbReference type="EMBL" id="QPD03908.1"/>
    </source>
</evidence>
<proteinExistence type="predicted"/>
<evidence type="ECO:0000256" key="1">
    <source>
        <dbReference type="SAM" id="Phobius"/>
    </source>
</evidence>
<dbReference type="AlphaFoldDB" id="A0A7S8FDL6"/>
<dbReference type="Proteomes" id="UP000593737">
    <property type="component" value="Chromosome"/>
</dbReference>